<protein>
    <recommendedName>
        <fullName evidence="3">Nbr1 FW domain-containing protein</fullName>
    </recommendedName>
</protein>
<keyword evidence="2" id="KW-0812">Transmembrane</keyword>
<keyword evidence="5" id="KW-1185">Reference proteome</keyword>
<comment type="caution">
    <text evidence="4">The sequence shown here is derived from an EMBL/GenBank/DDBJ whole genome shotgun (WGS) entry which is preliminary data.</text>
</comment>
<evidence type="ECO:0000256" key="1">
    <source>
        <dbReference type="SAM" id="MobiDB-lite"/>
    </source>
</evidence>
<evidence type="ECO:0000313" key="5">
    <source>
        <dbReference type="Proteomes" id="UP000637578"/>
    </source>
</evidence>
<reference evidence="4" key="1">
    <citation type="journal article" date="2014" name="Int. J. Syst. Evol. Microbiol.">
        <title>Complete genome sequence of Corynebacterium casei LMG S-19264T (=DSM 44701T), isolated from a smear-ripened cheese.</title>
        <authorList>
            <consortium name="US DOE Joint Genome Institute (JGI-PGF)"/>
            <person name="Walter F."/>
            <person name="Albersmeier A."/>
            <person name="Kalinowski J."/>
            <person name="Ruckert C."/>
        </authorList>
    </citation>
    <scope>NUCLEOTIDE SEQUENCE</scope>
    <source>
        <strain evidence="4">CGMCC 4.5737</strain>
    </source>
</reference>
<dbReference type="PANTHER" id="PTHR20930">
    <property type="entry name" value="OVARIAN CARCINOMA ANTIGEN CA125-RELATED"/>
    <property type="match status" value="1"/>
</dbReference>
<feature type="region of interest" description="Disordered" evidence="1">
    <location>
        <begin position="67"/>
        <end position="86"/>
    </location>
</feature>
<dbReference type="Pfam" id="PF16158">
    <property type="entry name" value="N_BRCA1_IG"/>
    <property type="match status" value="1"/>
</dbReference>
<dbReference type="AlphaFoldDB" id="A0A8J3FVR9"/>
<proteinExistence type="predicted"/>
<dbReference type="Gene3D" id="2.60.40.10">
    <property type="entry name" value="Immunoglobulins"/>
    <property type="match status" value="1"/>
</dbReference>
<feature type="compositionally biased region" description="Low complexity" evidence="1">
    <location>
        <begin position="70"/>
        <end position="82"/>
    </location>
</feature>
<organism evidence="4 5">
    <name type="scientific">Longimycelium tulufanense</name>
    <dbReference type="NCBI Taxonomy" id="907463"/>
    <lineage>
        <taxon>Bacteria</taxon>
        <taxon>Bacillati</taxon>
        <taxon>Actinomycetota</taxon>
        <taxon>Actinomycetes</taxon>
        <taxon>Pseudonocardiales</taxon>
        <taxon>Pseudonocardiaceae</taxon>
        <taxon>Longimycelium</taxon>
    </lineage>
</organism>
<evidence type="ECO:0000256" key="2">
    <source>
        <dbReference type="SAM" id="Phobius"/>
    </source>
</evidence>
<name>A0A8J3FVR9_9PSEU</name>
<reference evidence="4" key="2">
    <citation type="submission" date="2020-09" db="EMBL/GenBank/DDBJ databases">
        <authorList>
            <person name="Sun Q."/>
            <person name="Zhou Y."/>
        </authorList>
    </citation>
    <scope>NUCLEOTIDE SEQUENCE</scope>
    <source>
        <strain evidence="4">CGMCC 4.5737</strain>
    </source>
</reference>
<evidence type="ECO:0000259" key="3">
    <source>
        <dbReference type="Pfam" id="PF16158"/>
    </source>
</evidence>
<dbReference type="InterPro" id="IPR013783">
    <property type="entry name" value="Ig-like_fold"/>
</dbReference>
<dbReference type="Proteomes" id="UP000637578">
    <property type="component" value="Unassembled WGS sequence"/>
</dbReference>
<dbReference type="InterPro" id="IPR032350">
    <property type="entry name" value="Nbr1_FW"/>
</dbReference>
<dbReference type="PANTHER" id="PTHR20930:SF0">
    <property type="entry name" value="PROTEIN ILRUN"/>
    <property type="match status" value="1"/>
</dbReference>
<dbReference type="CDD" id="cd14947">
    <property type="entry name" value="NBR1_like"/>
    <property type="match status" value="1"/>
</dbReference>
<dbReference type="EMBL" id="BMMK01000010">
    <property type="protein sequence ID" value="GGM53558.1"/>
    <property type="molecule type" value="Genomic_DNA"/>
</dbReference>
<feature type="transmembrane region" description="Helical" evidence="2">
    <location>
        <begin position="110"/>
        <end position="133"/>
    </location>
</feature>
<dbReference type="GO" id="GO:0005975">
    <property type="term" value="P:carbohydrate metabolic process"/>
    <property type="evidence" value="ECO:0007669"/>
    <property type="project" value="UniProtKB-ARBA"/>
</dbReference>
<dbReference type="RefSeq" id="WP_229686306.1">
    <property type="nucleotide sequence ID" value="NZ_BMMK01000010.1"/>
</dbReference>
<evidence type="ECO:0000313" key="4">
    <source>
        <dbReference type="EMBL" id="GGM53558.1"/>
    </source>
</evidence>
<keyword evidence="2" id="KW-1133">Transmembrane helix</keyword>
<feature type="domain" description="Nbr1 FW" evidence="3">
    <location>
        <begin position="162"/>
        <end position="250"/>
    </location>
</feature>
<keyword evidence="2" id="KW-0472">Membrane</keyword>
<accession>A0A8J3FVR9</accession>
<sequence>MRSDHGALASKSALSAAARGRQLPSWEITWEFVRTLEVGVLGRDIEEARRTWRARWEQARDRLAGFEENAAPVPTPDATPVEPRTRDERPGLVVDAAVLDEPRESRPRGWWLVAAAATVAVLGVTGVLGVHYLRTGASDESQAPAPKPVIEGDGSEFVRDVTIPDGTEIPTGAHFVKTWEIRNSGNVPWIDRYLIREGDFGRPGPCESVDRVRIPDTRPGETVQVSVEVRAPDEPGHCQVYWKMADAHGRLLLPGHRGIFYLVKIVR</sequence>
<gene>
    <name evidence="4" type="ORF">GCM10012275_25760</name>
</gene>